<dbReference type="SUPFAM" id="SSF57567">
    <property type="entry name" value="Serine protease inhibitors"/>
    <property type="match status" value="1"/>
</dbReference>
<keyword evidence="4" id="KW-1185">Reference proteome</keyword>
<dbReference type="AlphaFoldDB" id="A0A9Q1BZD5"/>
<dbReference type="Gene3D" id="2.10.25.10">
    <property type="entry name" value="Laminin"/>
    <property type="match status" value="1"/>
</dbReference>
<feature type="domain" description="Fibrinogen C-terminal" evidence="2">
    <location>
        <begin position="305"/>
        <end position="440"/>
    </location>
</feature>
<feature type="domain" description="Fibrinogen C-terminal" evidence="2">
    <location>
        <begin position="34"/>
        <end position="173"/>
    </location>
</feature>
<feature type="signal peptide" evidence="1">
    <location>
        <begin position="1"/>
        <end position="24"/>
    </location>
</feature>
<dbReference type="NCBIfam" id="NF040941">
    <property type="entry name" value="GGGWT_bact"/>
    <property type="match status" value="2"/>
</dbReference>
<sequence>MIYTDLLPIFSILFTSLLVKNVHSSAEDPSYFFYQQPVYPRDCHEVFQQCSVNTASGVYLIKPDGYDEGFEVYCDNQTNGGGWTVFHRRIDHNYVEFRRNFLEYNEGFGFLSSEFWLGNERLSFLTNQKRYQLRIDMTNSAGSSFYVTYDLFRISDEWGNYKITSVGQYDGTADTFIIQCPKNTIFGPCACQGTCADPDGCYKSCTVEETCTCPAGFLLSDSNCVPQEQCSCYDPTLGVIPQNNKSKFSLDCSEHCTCDKGTLTCDRNVQCDNNAVCEERNDVRKCYCNNSFTGDGLICYNMTTTGTPSFPTDCYDVFTSGSPDGVYTIQPTGWAGSPFEVYCNMSHGGGWTVLQRRVNGSVDFYRNWNSYKDGFGIPDHELWLGNAKLHEVTNQKNYTLRIDIINANGDLLLMNYDHFRVDSESTNYRLALGSFTGNTG</sequence>
<dbReference type="InterPro" id="IPR014716">
    <property type="entry name" value="Fibrinogen_a/b/g_C_1"/>
</dbReference>
<proteinExistence type="predicted"/>
<dbReference type="Pfam" id="PF00147">
    <property type="entry name" value="Fibrinogen_C"/>
    <property type="match status" value="2"/>
</dbReference>
<dbReference type="SMART" id="SM00186">
    <property type="entry name" value="FBG"/>
    <property type="match status" value="2"/>
</dbReference>
<accession>A0A9Q1BZD5</accession>
<dbReference type="InterPro" id="IPR036084">
    <property type="entry name" value="Ser_inhib-like_sf"/>
</dbReference>
<dbReference type="GO" id="GO:0005615">
    <property type="term" value="C:extracellular space"/>
    <property type="evidence" value="ECO:0007669"/>
    <property type="project" value="TreeGrafter"/>
</dbReference>
<evidence type="ECO:0000313" key="4">
    <source>
        <dbReference type="Proteomes" id="UP001152320"/>
    </source>
</evidence>
<organism evidence="3 4">
    <name type="scientific">Holothuria leucospilota</name>
    <name type="common">Black long sea cucumber</name>
    <name type="synonym">Mertensiothuria leucospilota</name>
    <dbReference type="NCBI Taxonomy" id="206669"/>
    <lineage>
        <taxon>Eukaryota</taxon>
        <taxon>Metazoa</taxon>
        <taxon>Echinodermata</taxon>
        <taxon>Eleutherozoa</taxon>
        <taxon>Echinozoa</taxon>
        <taxon>Holothuroidea</taxon>
        <taxon>Aspidochirotacea</taxon>
        <taxon>Aspidochirotida</taxon>
        <taxon>Holothuriidae</taxon>
        <taxon>Holothuria</taxon>
    </lineage>
</organism>
<dbReference type="SUPFAM" id="SSF56496">
    <property type="entry name" value="Fibrinogen C-terminal domain-like"/>
    <property type="match status" value="2"/>
</dbReference>
<dbReference type="SMART" id="SM00181">
    <property type="entry name" value="EGF"/>
    <property type="match status" value="2"/>
</dbReference>
<dbReference type="OrthoDB" id="10391232at2759"/>
<dbReference type="InterPro" id="IPR050373">
    <property type="entry name" value="Fibrinogen_C-term_domain"/>
</dbReference>
<dbReference type="Proteomes" id="UP001152320">
    <property type="component" value="Chromosome 9"/>
</dbReference>
<name>A0A9Q1BZD5_HOLLE</name>
<gene>
    <name evidence="3" type="ORF">HOLleu_19510</name>
</gene>
<feature type="chain" id="PRO_5040432400" evidence="1">
    <location>
        <begin position="25"/>
        <end position="440"/>
    </location>
</feature>
<dbReference type="PROSITE" id="PS51406">
    <property type="entry name" value="FIBRINOGEN_C_2"/>
    <property type="match status" value="2"/>
</dbReference>
<dbReference type="EMBL" id="JAIZAY010000009">
    <property type="protein sequence ID" value="KAJ8035741.1"/>
    <property type="molecule type" value="Genomic_DNA"/>
</dbReference>
<dbReference type="Gene3D" id="3.90.215.10">
    <property type="entry name" value="Gamma Fibrinogen, chain A, domain 1"/>
    <property type="match status" value="2"/>
</dbReference>
<protein>
    <submittedName>
        <fullName evidence="3">Fibrinogen-like protein A</fullName>
    </submittedName>
</protein>
<evidence type="ECO:0000313" key="3">
    <source>
        <dbReference type="EMBL" id="KAJ8035741.1"/>
    </source>
</evidence>
<evidence type="ECO:0000256" key="1">
    <source>
        <dbReference type="SAM" id="SignalP"/>
    </source>
</evidence>
<keyword evidence="1" id="KW-0732">Signal</keyword>
<dbReference type="InterPro" id="IPR036056">
    <property type="entry name" value="Fibrinogen-like_C"/>
</dbReference>
<dbReference type="CDD" id="cd19941">
    <property type="entry name" value="TIL"/>
    <property type="match status" value="1"/>
</dbReference>
<dbReference type="PANTHER" id="PTHR19143">
    <property type="entry name" value="FIBRINOGEN/TENASCIN/ANGIOPOEITIN"/>
    <property type="match status" value="1"/>
</dbReference>
<reference evidence="3" key="1">
    <citation type="submission" date="2021-10" db="EMBL/GenBank/DDBJ databases">
        <title>Tropical sea cucumber genome reveals ecological adaptation and Cuvierian tubules defense mechanism.</title>
        <authorList>
            <person name="Chen T."/>
        </authorList>
    </citation>
    <scope>NUCLEOTIDE SEQUENCE</scope>
    <source>
        <strain evidence="3">Nanhai2018</strain>
        <tissue evidence="3">Muscle</tissue>
    </source>
</reference>
<dbReference type="InterPro" id="IPR000742">
    <property type="entry name" value="EGF"/>
</dbReference>
<dbReference type="InterPro" id="IPR002181">
    <property type="entry name" value="Fibrinogen_a/b/g_C_dom"/>
</dbReference>
<evidence type="ECO:0000259" key="2">
    <source>
        <dbReference type="PROSITE" id="PS51406"/>
    </source>
</evidence>
<comment type="caution">
    <text evidence="3">The sequence shown here is derived from an EMBL/GenBank/DDBJ whole genome shotgun (WGS) entry which is preliminary data.</text>
</comment>